<name>A0ABX2RC93_9THEO</name>
<gene>
    <name evidence="1" type="ORF">HDG70_002386</name>
</gene>
<comment type="caution">
    <text evidence="1">The sequence shown here is derived from an EMBL/GenBank/DDBJ whole genome shotgun (WGS) entry which is preliminary data.</text>
</comment>
<keyword evidence="2" id="KW-1185">Reference proteome</keyword>
<dbReference type="Proteomes" id="UP000604066">
    <property type="component" value="Unassembled WGS sequence"/>
</dbReference>
<proteinExistence type="predicted"/>
<dbReference type="EMBL" id="JACCBS010000003">
    <property type="protein sequence ID" value="NYE58635.1"/>
    <property type="molecule type" value="Genomic_DNA"/>
</dbReference>
<evidence type="ECO:0000313" key="2">
    <source>
        <dbReference type="Proteomes" id="UP000604066"/>
    </source>
</evidence>
<reference evidence="1 2" key="1">
    <citation type="submission" date="2020-07" db="EMBL/GenBank/DDBJ databases">
        <title>Genomic Encyclopedia of Type Strains, Phase III (KMG-III): the genomes of soil and plant-associated and newly described type strains.</title>
        <authorList>
            <person name="Whitman W."/>
        </authorList>
    </citation>
    <scope>NUCLEOTIDE SEQUENCE [LARGE SCALE GENOMIC DNA]</scope>
    <source>
        <strain evidence="1 2">DSM 11255</strain>
    </source>
</reference>
<dbReference type="RefSeq" id="WP_028052776.1">
    <property type="nucleotide sequence ID" value="NZ_ATYG01000030.1"/>
</dbReference>
<organism evidence="1 2">
    <name type="scientific">Carboxydothermus ferrireducens DSM 11255</name>
    <dbReference type="NCBI Taxonomy" id="1119529"/>
    <lineage>
        <taxon>Bacteria</taxon>
        <taxon>Bacillati</taxon>
        <taxon>Bacillota</taxon>
        <taxon>Clostridia</taxon>
        <taxon>Thermoanaerobacterales</taxon>
        <taxon>Thermoanaerobacteraceae</taxon>
        <taxon>Carboxydothermus</taxon>
    </lineage>
</organism>
<sequence length="85" mass="10281">MFEIEVLAVSTFEDSLLKTIVDNFIELIAKKNQVLTLDLNPYFTQLELFYWRFNLWGFRKKKRDDIIKIILTEINRLKDNLKENI</sequence>
<accession>A0ABX2RC93</accession>
<evidence type="ECO:0000313" key="1">
    <source>
        <dbReference type="EMBL" id="NYE58635.1"/>
    </source>
</evidence>
<protein>
    <submittedName>
        <fullName evidence="1">Uncharacterized protein</fullName>
    </submittedName>
</protein>